<sequence length="85" mass="9574">MVFDEPNRVPFISINPKSRRLLPPSLCKSANTPACTHYFSGRHPSNSPIRFKFIMSAGRIQLPVSGFCRLSQSVIGWGIHLTTRF</sequence>
<reference evidence="1 2" key="2">
    <citation type="journal article" date="2022" name="Mol. Ecol. Resour.">
        <title>The genomes of chicory, endive, great burdock and yacon provide insights into Asteraceae paleo-polyploidization history and plant inulin production.</title>
        <authorList>
            <person name="Fan W."/>
            <person name="Wang S."/>
            <person name="Wang H."/>
            <person name="Wang A."/>
            <person name="Jiang F."/>
            <person name="Liu H."/>
            <person name="Zhao H."/>
            <person name="Xu D."/>
            <person name="Zhang Y."/>
        </authorList>
    </citation>
    <scope>NUCLEOTIDE SEQUENCE [LARGE SCALE GENOMIC DNA]</scope>
    <source>
        <strain evidence="2">cv. Yunnan</strain>
        <tissue evidence="1">Leaves</tissue>
    </source>
</reference>
<organism evidence="1 2">
    <name type="scientific">Smallanthus sonchifolius</name>
    <dbReference type="NCBI Taxonomy" id="185202"/>
    <lineage>
        <taxon>Eukaryota</taxon>
        <taxon>Viridiplantae</taxon>
        <taxon>Streptophyta</taxon>
        <taxon>Embryophyta</taxon>
        <taxon>Tracheophyta</taxon>
        <taxon>Spermatophyta</taxon>
        <taxon>Magnoliopsida</taxon>
        <taxon>eudicotyledons</taxon>
        <taxon>Gunneridae</taxon>
        <taxon>Pentapetalae</taxon>
        <taxon>asterids</taxon>
        <taxon>campanulids</taxon>
        <taxon>Asterales</taxon>
        <taxon>Asteraceae</taxon>
        <taxon>Asteroideae</taxon>
        <taxon>Heliantheae alliance</taxon>
        <taxon>Millerieae</taxon>
        <taxon>Smallanthus</taxon>
    </lineage>
</organism>
<gene>
    <name evidence="1" type="ORF">L1987_39344</name>
</gene>
<evidence type="ECO:0000313" key="1">
    <source>
        <dbReference type="EMBL" id="KAI3796665.1"/>
    </source>
</evidence>
<reference evidence="2" key="1">
    <citation type="journal article" date="2022" name="Mol. Ecol. Resour.">
        <title>The genomes of chicory, endive, great burdock and yacon provide insights into Asteraceae palaeo-polyploidization history and plant inulin production.</title>
        <authorList>
            <person name="Fan W."/>
            <person name="Wang S."/>
            <person name="Wang H."/>
            <person name="Wang A."/>
            <person name="Jiang F."/>
            <person name="Liu H."/>
            <person name="Zhao H."/>
            <person name="Xu D."/>
            <person name="Zhang Y."/>
        </authorList>
    </citation>
    <scope>NUCLEOTIDE SEQUENCE [LARGE SCALE GENOMIC DNA]</scope>
    <source>
        <strain evidence="2">cv. Yunnan</strain>
    </source>
</reference>
<comment type="caution">
    <text evidence="1">The sequence shown here is derived from an EMBL/GenBank/DDBJ whole genome shotgun (WGS) entry which is preliminary data.</text>
</comment>
<accession>A0ACB9HLS8</accession>
<dbReference type="Proteomes" id="UP001056120">
    <property type="component" value="Linkage Group LG12"/>
</dbReference>
<evidence type="ECO:0000313" key="2">
    <source>
        <dbReference type="Proteomes" id="UP001056120"/>
    </source>
</evidence>
<dbReference type="EMBL" id="CM042029">
    <property type="protein sequence ID" value="KAI3796665.1"/>
    <property type="molecule type" value="Genomic_DNA"/>
</dbReference>
<proteinExistence type="predicted"/>
<protein>
    <submittedName>
        <fullName evidence="1">Uncharacterized protein</fullName>
    </submittedName>
</protein>
<keyword evidence="2" id="KW-1185">Reference proteome</keyword>
<name>A0ACB9HLS8_9ASTR</name>